<reference evidence="1 2" key="1">
    <citation type="submission" date="2015-01" db="EMBL/GenBank/DDBJ databases">
        <title>Evolution of Trichinella species and genotypes.</title>
        <authorList>
            <person name="Korhonen P.K."/>
            <person name="Edoardo P."/>
            <person name="Giuseppe L.R."/>
            <person name="Gasser R.B."/>
        </authorList>
    </citation>
    <scope>NUCLEOTIDE SEQUENCE [LARGE SCALE GENOMIC DNA]</scope>
    <source>
        <strain evidence="1">ISS37</strain>
    </source>
</reference>
<dbReference type="EMBL" id="JYDL01000034">
    <property type="protein sequence ID" value="KRX22069.1"/>
    <property type="molecule type" value="Genomic_DNA"/>
</dbReference>
<keyword evidence="2" id="KW-1185">Reference proteome</keyword>
<protein>
    <submittedName>
        <fullName evidence="1">Uncharacterized protein</fullName>
    </submittedName>
</protein>
<accession>A0A0V0S6P7</accession>
<sequence length="75" mass="8607">MVHQMKSKFEGVQTRRSILLYGIKNIVDDSFELTNCAAIDGEDGSLVVQLYSFKLANFAYGRKEDYILLICTLRR</sequence>
<gene>
    <name evidence="1" type="ORF">T07_10803</name>
</gene>
<dbReference type="Proteomes" id="UP000054630">
    <property type="component" value="Unassembled WGS sequence"/>
</dbReference>
<name>A0A0V0S6P7_9BILA</name>
<evidence type="ECO:0000313" key="2">
    <source>
        <dbReference type="Proteomes" id="UP000054630"/>
    </source>
</evidence>
<comment type="caution">
    <text evidence="1">The sequence shown here is derived from an EMBL/GenBank/DDBJ whole genome shotgun (WGS) entry which is preliminary data.</text>
</comment>
<dbReference type="AlphaFoldDB" id="A0A0V0S6P7"/>
<proteinExistence type="predicted"/>
<organism evidence="1 2">
    <name type="scientific">Trichinella nelsoni</name>
    <dbReference type="NCBI Taxonomy" id="6336"/>
    <lineage>
        <taxon>Eukaryota</taxon>
        <taxon>Metazoa</taxon>
        <taxon>Ecdysozoa</taxon>
        <taxon>Nematoda</taxon>
        <taxon>Enoplea</taxon>
        <taxon>Dorylaimia</taxon>
        <taxon>Trichinellida</taxon>
        <taxon>Trichinellidae</taxon>
        <taxon>Trichinella</taxon>
    </lineage>
</organism>
<evidence type="ECO:0000313" key="1">
    <source>
        <dbReference type="EMBL" id="KRX22069.1"/>
    </source>
</evidence>